<evidence type="ECO:0000313" key="6">
    <source>
        <dbReference type="EMBL" id="MBT0963490.1"/>
    </source>
</evidence>
<dbReference type="PANTHER" id="PTHR32071">
    <property type="entry name" value="TRANSCRIPTIONAL REGULATORY PROTEIN"/>
    <property type="match status" value="1"/>
</dbReference>
<dbReference type="Proteomes" id="UP000694660">
    <property type="component" value="Unassembled WGS sequence"/>
</dbReference>
<comment type="caution">
    <text evidence="6">The sequence shown here is derived from an EMBL/GenBank/DDBJ whole genome shotgun (WGS) entry which is preliminary data.</text>
</comment>
<evidence type="ECO:0000256" key="3">
    <source>
        <dbReference type="ARBA" id="ARBA00023015"/>
    </source>
</evidence>
<dbReference type="FunFam" id="3.40.50.300:FF:000006">
    <property type="entry name" value="DNA-binding transcriptional regulator NtrC"/>
    <property type="match status" value="1"/>
</dbReference>
<dbReference type="PROSITE" id="PS50045">
    <property type="entry name" value="SIGMA54_INTERACT_4"/>
    <property type="match status" value="1"/>
</dbReference>
<sequence length="442" mass="48697">MVDSHDEFATHLMSLAGDSWCFHHVRDLVAAQRRQAQNPCRVGIVVLRDDPSALLSALPRLTGTAISEWLAVLEPRMLDDPHLSPCIVQHFHDFHTLPVDDTRLMMALGHAYGKAMVHLRMHDAPDGDTHFGMVGRSPAMRRLYEQLDKVVKVDVPVLLSGESGAGKELVARAIHKYSARAAGPFVAMNCAAVPANLIQSELFGHEKGAFTGAQQRNIGNLEASSKGVLFLDEIGDLSLDLQTNLLRFLQDMTIVRVGGTQSIAVDTRVVAASHVDLSAAVTAGRFRADLFYRLNVVHLHVPPLRERRDDVRQLALTAFHNNMAIKSPRVTGFSEAALRAMESYHWPGNVRDLINRVRRAMILCEGSQIMPADLGIGPNPSPAPDFLTLEGARSKLDREVVLQCLRQNDANVSRSARQLGVSRGTLYRLMARLGIQHNEHSG</sequence>
<dbReference type="InterPro" id="IPR003593">
    <property type="entry name" value="AAA+_ATPase"/>
</dbReference>
<dbReference type="Pfam" id="PF00158">
    <property type="entry name" value="Sigma54_activat"/>
    <property type="match status" value="1"/>
</dbReference>
<reference evidence="7" key="1">
    <citation type="journal article" date="2022" name="ISME J.">
        <title>Genetic and phylogenetic analysis of dissimilatory iodate-reducing bacteria identifies potential niches across the world's oceans.</title>
        <authorList>
            <person name="Reyes-Umana V."/>
            <person name="Henning Z."/>
            <person name="Lee K."/>
            <person name="Barnum T.P."/>
            <person name="Coates J.D."/>
        </authorList>
    </citation>
    <scope>NUCLEOTIDE SEQUENCE [LARGE SCALE GENOMIC DNA]</scope>
    <source>
        <strain evidence="7">IR12</strain>
    </source>
</reference>
<accession>A0A944HAI1</accession>
<keyword evidence="1" id="KW-0547">Nucleotide-binding</keyword>
<evidence type="ECO:0000256" key="4">
    <source>
        <dbReference type="ARBA" id="ARBA00023163"/>
    </source>
</evidence>
<dbReference type="InterPro" id="IPR002078">
    <property type="entry name" value="Sigma_54_int"/>
</dbReference>
<dbReference type="EMBL" id="JAEKFT010000031">
    <property type="protein sequence ID" value="MBT0963490.1"/>
    <property type="molecule type" value="Genomic_DNA"/>
</dbReference>
<dbReference type="GO" id="GO:0043565">
    <property type="term" value="F:sequence-specific DNA binding"/>
    <property type="evidence" value="ECO:0007669"/>
    <property type="project" value="InterPro"/>
</dbReference>
<dbReference type="Gene3D" id="1.10.10.60">
    <property type="entry name" value="Homeodomain-like"/>
    <property type="match status" value="1"/>
</dbReference>
<dbReference type="InterPro" id="IPR002197">
    <property type="entry name" value="HTH_Fis"/>
</dbReference>
<dbReference type="InterPro" id="IPR045343">
    <property type="entry name" value="VpsR"/>
</dbReference>
<dbReference type="Gene3D" id="1.10.8.60">
    <property type="match status" value="1"/>
</dbReference>
<feature type="domain" description="Sigma-54 factor interaction" evidence="5">
    <location>
        <begin position="133"/>
        <end position="362"/>
    </location>
</feature>
<dbReference type="GO" id="GO:0005524">
    <property type="term" value="F:ATP binding"/>
    <property type="evidence" value="ECO:0007669"/>
    <property type="project" value="UniProtKB-KW"/>
</dbReference>
<dbReference type="Pfam" id="PF02954">
    <property type="entry name" value="HTH_8"/>
    <property type="match status" value="1"/>
</dbReference>
<evidence type="ECO:0000259" key="5">
    <source>
        <dbReference type="PROSITE" id="PS50045"/>
    </source>
</evidence>
<dbReference type="InterPro" id="IPR027417">
    <property type="entry name" value="P-loop_NTPase"/>
</dbReference>
<dbReference type="InterPro" id="IPR058031">
    <property type="entry name" value="AAA_lid_NorR"/>
</dbReference>
<dbReference type="CDD" id="cd00009">
    <property type="entry name" value="AAA"/>
    <property type="match status" value="1"/>
</dbReference>
<organism evidence="6 7">
    <name type="scientific">Denitromonas iodatirespirans</name>
    <dbReference type="NCBI Taxonomy" id="2795389"/>
    <lineage>
        <taxon>Bacteria</taxon>
        <taxon>Pseudomonadati</taxon>
        <taxon>Pseudomonadota</taxon>
        <taxon>Betaproteobacteria</taxon>
        <taxon>Rhodocyclales</taxon>
        <taxon>Zoogloeaceae</taxon>
        <taxon>Denitromonas</taxon>
    </lineage>
</organism>
<dbReference type="InterPro" id="IPR025662">
    <property type="entry name" value="Sigma_54_int_dom_ATP-bd_1"/>
</dbReference>
<proteinExistence type="predicted"/>
<name>A0A944HAI1_DENI1</name>
<evidence type="ECO:0000256" key="2">
    <source>
        <dbReference type="ARBA" id="ARBA00022840"/>
    </source>
</evidence>
<dbReference type="SUPFAM" id="SSF52540">
    <property type="entry name" value="P-loop containing nucleoside triphosphate hydrolases"/>
    <property type="match status" value="1"/>
</dbReference>
<dbReference type="PANTHER" id="PTHR32071:SF120">
    <property type="entry name" value="TRANSCRIPTIONAL REGULATOR-RELATED"/>
    <property type="match status" value="1"/>
</dbReference>
<dbReference type="SUPFAM" id="SSF46689">
    <property type="entry name" value="Homeodomain-like"/>
    <property type="match status" value="1"/>
</dbReference>
<dbReference type="GO" id="GO:0006355">
    <property type="term" value="P:regulation of DNA-templated transcription"/>
    <property type="evidence" value="ECO:0007669"/>
    <property type="project" value="InterPro"/>
</dbReference>
<keyword evidence="2" id="KW-0067">ATP-binding</keyword>
<protein>
    <submittedName>
        <fullName evidence="6">Sigma-54-dependent Fis family transcriptional regulator</fullName>
    </submittedName>
</protein>
<dbReference type="Pfam" id="PF25601">
    <property type="entry name" value="AAA_lid_14"/>
    <property type="match status" value="1"/>
</dbReference>
<dbReference type="Gene3D" id="3.40.50.300">
    <property type="entry name" value="P-loop containing nucleotide triphosphate hydrolases"/>
    <property type="match status" value="1"/>
</dbReference>
<dbReference type="InterPro" id="IPR009057">
    <property type="entry name" value="Homeodomain-like_sf"/>
</dbReference>
<evidence type="ECO:0000256" key="1">
    <source>
        <dbReference type="ARBA" id="ARBA00022741"/>
    </source>
</evidence>
<keyword evidence="4" id="KW-0804">Transcription</keyword>
<keyword evidence="3" id="KW-0805">Transcription regulation</keyword>
<gene>
    <name evidence="6" type="ORF">I8J34_20075</name>
</gene>
<dbReference type="SMART" id="SM00382">
    <property type="entry name" value="AAA"/>
    <property type="match status" value="1"/>
</dbReference>
<dbReference type="AlphaFoldDB" id="A0A944HAI1"/>
<dbReference type="PROSITE" id="PS00675">
    <property type="entry name" value="SIGMA54_INTERACT_1"/>
    <property type="match status" value="1"/>
</dbReference>
<dbReference type="PRINTS" id="PR01590">
    <property type="entry name" value="HTHFIS"/>
</dbReference>
<evidence type="ECO:0000313" key="7">
    <source>
        <dbReference type="Proteomes" id="UP000694660"/>
    </source>
</evidence>
<dbReference type="Pfam" id="PF20161">
    <property type="entry name" value="VpsR"/>
    <property type="match status" value="1"/>
</dbReference>
<keyword evidence="7" id="KW-1185">Reference proteome</keyword>